<organism evidence="5 6">
    <name type="scientific">Alteribacillus bidgolensis</name>
    <dbReference type="NCBI Taxonomy" id="930129"/>
    <lineage>
        <taxon>Bacteria</taxon>
        <taxon>Bacillati</taxon>
        <taxon>Bacillota</taxon>
        <taxon>Bacilli</taxon>
        <taxon>Bacillales</taxon>
        <taxon>Bacillaceae</taxon>
        <taxon>Alteribacillus</taxon>
    </lineage>
</organism>
<dbReference type="SUPFAM" id="SSF53822">
    <property type="entry name" value="Periplasmic binding protein-like I"/>
    <property type="match status" value="1"/>
</dbReference>
<keyword evidence="3" id="KW-0804">Transcription</keyword>
<dbReference type="CDD" id="cd06294">
    <property type="entry name" value="PBP1_MalR-like"/>
    <property type="match status" value="1"/>
</dbReference>
<dbReference type="PANTHER" id="PTHR30146">
    <property type="entry name" value="LACI-RELATED TRANSCRIPTIONAL REPRESSOR"/>
    <property type="match status" value="1"/>
</dbReference>
<name>A0A1G8J331_9BACI</name>
<protein>
    <submittedName>
        <fullName evidence="5">Transcriptional regulator, LacI family</fullName>
    </submittedName>
</protein>
<dbReference type="Gene3D" id="3.40.50.2300">
    <property type="match status" value="2"/>
</dbReference>
<feature type="domain" description="HTH lacI-type" evidence="4">
    <location>
        <begin position="30"/>
        <end position="84"/>
    </location>
</feature>
<evidence type="ECO:0000256" key="1">
    <source>
        <dbReference type="ARBA" id="ARBA00023015"/>
    </source>
</evidence>
<sequence length="374" mass="42019">MNERPKILREDNTAGETVLAEVEEVIQLAVTIKDVAKKANVAASTVSRVIANSNRISHATKIRVREAMEELGYHPNFHARSLANKSTKTIGIIMPSSAKVAFQNPFFPEVIRGISTKAYQKGYGLYLSTGQTEEERFEEVVQMVEEQRVDGIVLLYSRKNGLIMPYLMKKNFPFVLIGRPYDLPDEEVTHVNNDNFKAAKMVTEYLSLLGHRQIAFIGGNMEYVVTIDHMKGYKKALEQAGIEVNDSYIVYHDELEEGGQEAVIELMSLQERPTALVVADDLMAFGVLRMLSDMGVNVPDELSIISFNNVMISELSSPPMTTVDIHIFDLGSTAVECLFDKMLDKHIQPKSVIIPHRLIKRQSCKKCNDKTLHS</sequence>
<keyword evidence="2" id="KW-0238">DNA-binding</keyword>
<evidence type="ECO:0000313" key="5">
    <source>
        <dbReference type="EMBL" id="SDI25463.1"/>
    </source>
</evidence>
<dbReference type="SUPFAM" id="SSF47413">
    <property type="entry name" value="lambda repressor-like DNA-binding domains"/>
    <property type="match status" value="1"/>
</dbReference>
<dbReference type="GO" id="GO:0003700">
    <property type="term" value="F:DNA-binding transcription factor activity"/>
    <property type="evidence" value="ECO:0007669"/>
    <property type="project" value="TreeGrafter"/>
</dbReference>
<dbReference type="SMART" id="SM00354">
    <property type="entry name" value="HTH_LACI"/>
    <property type="match status" value="1"/>
</dbReference>
<dbReference type="STRING" id="930129.SAMN05216352_10614"/>
<evidence type="ECO:0000259" key="4">
    <source>
        <dbReference type="PROSITE" id="PS50932"/>
    </source>
</evidence>
<dbReference type="InterPro" id="IPR046335">
    <property type="entry name" value="LacI/GalR-like_sensor"/>
</dbReference>
<dbReference type="GO" id="GO:0000976">
    <property type="term" value="F:transcription cis-regulatory region binding"/>
    <property type="evidence" value="ECO:0007669"/>
    <property type="project" value="TreeGrafter"/>
</dbReference>
<gene>
    <name evidence="5" type="ORF">SAMN05216352_10614</name>
</gene>
<evidence type="ECO:0000313" key="6">
    <source>
        <dbReference type="Proteomes" id="UP000199017"/>
    </source>
</evidence>
<dbReference type="PROSITE" id="PS50932">
    <property type="entry name" value="HTH_LACI_2"/>
    <property type="match status" value="1"/>
</dbReference>
<dbReference type="InterPro" id="IPR010982">
    <property type="entry name" value="Lambda_DNA-bd_dom_sf"/>
</dbReference>
<evidence type="ECO:0000256" key="2">
    <source>
        <dbReference type="ARBA" id="ARBA00023125"/>
    </source>
</evidence>
<dbReference type="Proteomes" id="UP000199017">
    <property type="component" value="Unassembled WGS sequence"/>
</dbReference>
<dbReference type="Gene3D" id="1.10.260.40">
    <property type="entry name" value="lambda repressor-like DNA-binding domains"/>
    <property type="match status" value="1"/>
</dbReference>
<dbReference type="PANTHER" id="PTHR30146:SF109">
    <property type="entry name" value="HTH-TYPE TRANSCRIPTIONAL REGULATOR GALS"/>
    <property type="match status" value="1"/>
</dbReference>
<dbReference type="EMBL" id="FNDU01000006">
    <property type="protein sequence ID" value="SDI25463.1"/>
    <property type="molecule type" value="Genomic_DNA"/>
</dbReference>
<keyword evidence="6" id="KW-1185">Reference proteome</keyword>
<dbReference type="InterPro" id="IPR028082">
    <property type="entry name" value="Peripla_BP_I"/>
</dbReference>
<keyword evidence="1" id="KW-0805">Transcription regulation</keyword>
<accession>A0A1G8J331</accession>
<dbReference type="Pfam" id="PF13377">
    <property type="entry name" value="Peripla_BP_3"/>
    <property type="match status" value="1"/>
</dbReference>
<proteinExistence type="predicted"/>
<dbReference type="AlphaFoldDB" id="A0A1G8J331"/>
<dbReference type="Pfam" id="PF00356">
    <property type="entry name" value="LacI"/>
    <property type="match status" value="1"/>
</dbReference>
<evidence type="ECO:0000256" key="3">
    <source>
        <dbReference type="ARBA" id="ARBA00023163"/>
    </source>
</evidence>
<dbReference type="CDD" id="cd01392">
    <property type="entry name" value="HTH_LacI"/>
    <property type="match status" value="1"/>
</dbReference>
<dbReference type="InterPro" id="IPR000843">
    <property type="entry name" value="HTH_LacI"/>
</dbReference>
<reference evidence="5 6" key="1">
    <citation type="submission" date="2016-10" db="EMBL/GenBank/DDBJ databases">
        <authorList>
            <person name="de Groot N.N."/>
        </authorList>
    </citation>
    <scope>NUCLEOTIDE SEQUENCE [LARGE SCALE GENOMIC DNA]</scope>
    <source>
        <strain evidence="6">P4B,CCM 7963,CECT 7998,DSM 25260,IBRC-M 10614,KCTC 13821</strain>
    </source>
</reference>